<name>A0ACA9L246_9GLOM</name>
<dbReference type="EMBL" id="CAJVQC010001833">
    <property type="protein sequence ID" value="CAG8501314.1"/>
    <property type="molecule type" value="Genomic_DNA"/>
</dbReference>
<sequence>LRERHSNHFESGMQCFPYDFPGARSYNLYSNQQKEKHEQEYLKKPPAKRVNYKKLQVTSPFEPGFEALVGIEPTKDGKDTPQIGIKQKLWLFRGAKNIKLLETYCLPTCSDNVEDFLVKFKAQIRDSFAKRGVSLFPEYSDCWNLEQTLVNVRINLLARGCPKSNAIIYKIGKRDVYQKWEKKITNNRDLLTDDIDDKDIPCVDDIIGYITTGQFSFSQGHGFGIGCCSVVKCLEMIKVERRYI</sequence>
<gene>
    <name evidence="1" type="ORF">RPERSI_LOCUS1836</name>
</gene>
<feature type="non-terminal residue" evidence="1">
    <location>
        <position position="1"/>
    </location>
</feature>
<comment type="caution">
    <text evidence="1">The sequence shown here is derived from an EMBL/GenBank/DDBJ whole genome shotgun (WGS) entry which is preliminary data.</text>
</comment>
<proteinExistence type="predicted"/>
<evidence type="ECO:0000313" key="2">
    <source>
        <dbReference type="Proteomes" id="UP000789920"/>
    </source>
</evidence>
<organism evidence="1 2">
    <name type="scientific">Racocetra persica</name>
    <dbReference type="NCBI Taxonomy" id="160502"/>
    <lineage>
        <taxon>Eukaryota</taxon>
        <taxon>Fungi</taxon>
        <taxon>Fungi incertae sedis</taxon>
        <taxon>Mucoromycota</taxon>
        <taxon>Glomeromycotina</taxon>
        <taxon>Glomeromycetes</taxon>
        <taxon>Diversisporales</taxon>
        <taxon>Gigasporaceae</taxon>
        <taxon>Racocetra</taxon>
    </lineage>
</organism>
<keyword evidence="2" id="KW-1185">Reference proteome</keyword>
<evidence type="ECO:0000313" key="1">
    <source>
        <dbReference type="EMBL" id="CAG8501314.1"/>
    </source>
</evidence>
<reference evidence="1" key="1">
    <citation type="submission" date="2021-06" db="EMBL/GenBank/DDBJ databases">
        <authorList>
            <person name="Kallberg Y."/>
            <person name="Tangrot J."/>
            <person name="Rosling A."/>
        </authorList>
    </citation>
    <scope>NUCLEOTIDE SEQUENCE</scope>
    <source>
        <strain evidence="1">MA461A</strain>
    </source>
</reference>
<accession>A0ACA9L246</accession>
<protein>
    <submittedName>
        <fullName evidence="1">16571_t:CDS:1</fullName>
    </submittedName>
</protein>
<dbReference type="Proteomes" id="UP000789920">
    <property type="component" value="Unassembled WGS sequence"/>
</dbReference>